<protein>
    <submittedName>
        <fullName evidence="3">Uncharacterized protein</fullName>
    </submittedName>
</protein>
<evidence type="ECO:0000256" key="1">
    <source>
        <dbReference type="SAM" id="MobiDB-lite"/>
    </source>
</evidence>
<sequence>MRQSFLLLSICCLFAGCSQPADSGNAKSGSPAPSSTQSTSPVPTKSAEPTDAVATVLGQPVKRSDCRSPSLGIESEEVGIYALVFRLLMDDFSKSQSVTLSQEEIDAFWKGLRAGAQRANPGQPAPEPVFDEAAVRGRLKQAQDNLAAADLPLLERLTLKAQIAGLERALELKSPAAMAAYEHLLPLRLEAALYKKYGGKVVARQISLQAAGAMHKLAEEAQDSGKLVFHDEALKQAFWKRLNDDLAHTEVPPERVDFSLPAWMQGLAQLPPGAAATTSAPALAAGDPGMHESFAGVWHTTSTMKPCQWFPDGANFTVREVTEPVMNGKYLLGREISTPDGEERLWIMTYDAKQKTYPFWMFNSTGLMGGQWLLTWDAATSTATGRATDTPAGWTSLATNRFPDGNTNIVDVWMKDENGKLLLDSHAEKVRQPAEAAAAILADWSKSEPSAERPAELQVLEGLVGTWDAVVISKPAVWTPKETKTTATWQREWILNGRFLLATRTVGNETSQLSLFSYDPQSRDYRYWSFTPDGSPSQARGGWSAAEQSFVFQSEPRDGKTMTMSARLVSDDQHEWQLSVLDDDGTKYLDMAVTTTRKK</sequence>
<feature type="signal peptide" evidence="2">
    <location>
        <begin position="1"/>
        <end position="23"/>
    </location>
</feature>
<reference evidence="3" key="1">
    <citation type="journal article" date="2020" name="mSystems">
        <title>Genome- and Community-Level Interaction Insights into Carbon Utilization and Element Cycling Functions of Hydrothermarchaeota in Hydrothermal Sediment.</title>
        <authorList>
            <person name="Zhou Z."/>
            <person name="Liu Y."/>
            <person name="Xu W."/>
            <person name="Pan J."/>
            <person name="Luo Z.H."/>
            <person name="Li M."/>
        </authorList>
    </citation>
    <scope>NUCLEOTIDE SEQUENCE [LARGE SCALE GENOMIC DNA]</scope>
    <source>
        <strain evidence="3">SpSt-339</strain>
    </source>
</reference>
<feature type="region of interest" description="Disordered" evidence="1">
    <location>
        <begin position="22"/>
        <end position="50"/>
    </location>
</feature>
<gene>
    <name evidence="3" type="ORF">ENQ76_13750</name>
</gene>
<comment type="caution">
    <text evidence="3">The sequence shown here is derived from an EMBL/GenBank/DDBJ whole genome shotgun (WGS) entry which is preliminary data.</text>
</comment>
<evidence type="ECO:0000256" key="2">
    <source>
        <dbReference type="SAM" id="SignalP"/>
    </source>
</evidence>
<keyword evidence="2" id="KW-0732">Signal</keyword>
<proteinExistence type="predicted"/>
<name>A0A7C2K138_9PLAN</name>
<feature type="chain" id="PRO_5028125187" evidence="2">
    <location>
        <begin position="24"/>
        <end position="599"/>
    </location>
</feature>
<feature type="compositionally biased region" description="Low complexity" evidence="1">
    <location>
        <begin position="28"/>
        <end position="46"/>
    </location>
</feature>
<dbReference type="AlphaFoldDB" id="A0A7C2K138"/>
<accession>A0A7C2K138</accession>
<organism evidence="3">
    <name type="scientific">Schlesneria paludicola</name>
    <dbReference type="NCBI Taxonomy" id="360056"/>
    <lineage>
        <taxon>Bacteria</taxon>
        <taxon>Pseudomonadati</taxon>
        <taxon>Planctomycetota</taxon>
        <taxon>Planctomycetia</taxon>
        <taxon>Planctomycetales</taxon>
        <taxon>Planctomycetaceae</taxon>
        <taxon>Schlesneria</taxon>
    </lineage>
</organism>
<dbReference type="PROSITE" id="PS51257">
    <property type="entry name" value="PROKAR_LIPOPROTEIN"/>
    <property type="match status" value="1"/>
</dbReference>
<dbReference type="EMBL" id="DSOK01000378">
    <property type="protein sequence ID" value="HEN16520.1"/>
    <property type="molecule type" value="Genomic_DNA"/>
</dbReference>
<evidence type="ECO:0000313" key="3">
    <source>
        <dbReference type="EMBL" id="HEN16520.1"/>
    </source>
</evidence>